<dbReference type="InterPro" id="IPR005225">
    <property type="entry name" value="Small_GTP-bd"/>
</dbReference>
<dbReference type="FunFam" id="3.60.21.50:FF:000002">
    <property type="entry name" value="DNA polymerase delta small subunit"/>
    <property type="match status" value="1"/>
</dbReference>
<feature type="binding site" evidence="23">
    <location>
        <position position="31"/>
    </location>
    <ligand>
        <name>Mg(2+)</name>
        <dbReference type="ChEBI" id="CHEBI:18420"/>
    </ligand>
</feature>
<comment type="catalytic activity">
    <reaction evidence="19">
        <text>DNA(n) + a 2'-deoxyribonucleoside 5'-triphosphate = DNA(n+1) + diphosphate</text>
        <dbReference type="Rhea" id="RHEA:22508"/>
        <dbReference type="Rhea" id="RHEA-COMP:17339"/>
        <dbReference type="Rhea" id="RHEA-COMP:17340"/>
        <dbReference type="ChEBI" id="CHEBI:33019"/>
        <dbReference type="ChEBI" id="CHEBI:61560"/>
        <dbReference type="ChEBI" id="CHEBI:173112"/>
        <dbReference type="EC" id="2.7.7.7"/>
    </reaction>
</comment>
<keyword evidence="15" id="KW-0333">Golgi apparatus</keyword>
<comment type="function">
    <text evidence="20">GTP-binding protein involved in protein trafficking; may modulate vesicle budding and uncoating within the Golgi apparatus.</text>
</comment>
<evidence type="ECO:0000256" key="4">
    <source>
        <dbReference type="ARBA" id="ARBA00010290"/>
    </source>
</evidence>
<name>A0A9W4SQF6_9GLOM</name>
<evidence type="ECO:0000256" key="15">
    <source>
        <dbReference type="ARBA" id="ARBA00023034"/>
    </source>
</evidence>
<organism evidence="26 27">
    <name type="scientific">Funneliformis geosporum</name>
    <dbReference type="NCBI Taxonomy" id="1117311"/>
    <lineage>
        <taxon>Eukaryota</taxon>
        <taxon>Fungi</taxon>
        <taxon>Fungi incertae sedis</taxon>
        <taxon>Mucoromycota</taxon>
        <taxon>Glomeromycotina</taxon>
        <taxon>Glomeromycetes</taxon>
        <taxon>Glomerales</taxon>
        <taxon>Glomeraceae</taxon>
        <taxon>Funneliformis</taxon>
    </lineage>
</organism>
<dbReference type="CDD" id="cd04150">
    <property type="entry name" value="Arf1_5_like"/>
    <property type="match status" value="1"/>
</dbReference>
<dbReference type="PROSITE" id="PS51417">
    <property type="entry name" value="ARF"/>
    <property type="match status" value="1"/>
</dbReference>
<keyword evidence="27" id="KW-1185">Reference proteome</keyword>
<dbReference type="SMART" id="SM00177">
    <property type="entry name" value="ARF"/>
    <property type="match status" value="1"/>
</dbReference>
<dbReference type="SMART" id="SM00178">
    <property type="entry name" value="SAR"/>
    <property type="match status" value="1"/>
</dbReference>
<dbReference type="EC" id="2.7.7.7" evidence="5"/>
<evidence type="ECO:0000256" key="7">
    <source>
        <dbReference type="ARBA" id="ARBA00022679"/>
    </source>
</evidence>
<gene>
    <name evidence="26" type="ORF">FWILDA_LOCUS8845</name>
</gene>
<keyword evidence="23" id="KW-0460">Magnesium</keyword>
<evidence type="ECO:0000256" key="3">
    <source>
        <dbReference type="ARBA" id="ARBA00006035"/>
    </source>
</evidence>
<dbReference type="GO" id="GO:0046872">
    <property type="term" value="F:metal ion binding"/>
    <property type="evidence" value="ECO:0007669"/>
    <property type="project" value="UniProtKB-KW"/>
</dbReference>
<dbReference type="GO" id="GO:0003887">
    <property type="term" value="F:DNA-directed DNA polymerase activity"/>
    <property type="evidence" value="ECO:0007669"/>
    <property type="project" value="UniProtKB-KW"/>
</dbReference>
<evidence type="ECO:0000256" key="18">
    <source>
        <dbReference type="ARBA" id="ARBA00023288"/>
    </source>
</evidence>
<evidence type="ECO:0000256" key="11">
    <source>
        <dbReference type="ARBA" id="ARBA00022741"/>
    </source>
</evidence>
<evidence type="ECO:0000256" key="19">
    <source>
        <dbReference type="ARBA" id="ARBA00049244"/>
    </source>
</evidence>
<dbReference type="InterPro" id="IPR040663">
    <property type="entry name" value="DNA_pol_D_N"/>
</dbReference>
<dbReference type="FunFam" id="3.40.50.300:FF:003500">
    <property type="entry name" value="ADP-ribosylation factor 1"/>
    <property type="match status" value="1"/>
</dbReference>
<evidence type="ECO:0000256" key="17">
    <source>
        <dbReference type="ARBA" id="ARBA00023242"/>
    </source>
</evidence>
<keyword evidence="23" id="KW-0479">Metal-binding</keyword>
<dbReference type="GO" id="GO:0005525">
    <property type="term" value="F:GTP binding"/>
    <property type="evidence" value="ECO:0007669"/>
    <property type="project" value="UniProtKB-KW"/>
</dbReference>
<evidence type="ECO:0000256" key="23">
    <source>
        <dbReference type="PIRSR" id="PIRSR606689-2"/>
    </source>
</evidence>
<dbReference type="InterPro" id="IPR027417">
    <property type="entry name" value="P-loop_NTPase"/>
</dbReference>
<accession>A0A9W4SQF6</accession>
<evidence type="ECO:0000259" key="24">
    <source>
        <dbReference type="Pfam" id="PF04042"/>
    </source>
</evidence>
<dbReference type="GO" id="GO:0015031">
    <property type="term" value="P:protein transport"/>
    <property type="evidence" value="ECO:0007669"/>
    <property type="project" value="UniProtKB-KW"/>
</dbReference>
<feature type="binding site" evidence="22">
    <location>
        <begin position="24"/>
        <end position="31"/>
    </location>
    <ligand>
        <name>GTP</name>
        <dbReference type="ChEBI" id="CHEBI:37565"/>
    </ligand>
</feature>
<evidence type="ECO:0000256" key="21">
    <source>
        <dbReference type="ARBA" id="ARBA00070396"/>
    </source>
</evidence>
<sequence>MGLSISKLLSGLFGKKEMRILMVGLDAAGKTTILYKLKLGEIVTTIPTIGFNVETVEYKNISFTVWDVGGQDKIRPLWRHYFQNTQGIIFVVDSNDRERISEAREELQRMLNEDELRDALLLVFANKQDLPNAMNAAEITDKLGLHSLRQRHWYIQATCATSGDGLYEGLAASDISFEQLLSKTAEEKANVEINRVKISYNDMPEYRDKLNIKKNSSRKQYASIYFIRYEELSPIVLNSAKAKWNTGVSHVDKILEVKPDKLCYIVGTIYMEMQYKPNILAEVSRDDWEPIPPPREKYYSDTDEIWLEDDSGRIKLVGDILKKEVIVSGIIMAALGKENSQGDFEILDICYAGLPEQINPTVRMDADDDDKYVALISGMNLDTNGALETRLQLMLEYLTGELGGFPEQQNLSSKISRIIIAGNSLAEVKVVPDDKKQKKYGYDNSSYDAEPRIQLDNFLENLCSLLPTHMMPGNHDPADFTLPQQPIHPNLLPKVGRNPNFHGVTNPYWCELDGVVFLGTSGQTIDDIYKYIESEDRLAIAERTLYWRHIAPSAPDTLWCYPFERYDPFIINQMPHVYFIGNQKEFATRLIEGPNQQRTRIILLPSFSESGIVVLLNLKNLKCHTTCFK</sequence>
<evidence type="ECO:0000256" key="10">
    <source>
        <dbReference type="ARBA" id="ARBA00022707"/>
    </source>
</evidence>
<evidence type="ECO:0000256" key="6">
    <source>
        <dbReference type="ARBA" id="ARBA00022448"/>
    </source>
</evidence>
<evidence type="ECO:0000256" key="14">
    <source>
        <dbReference type="ARBA" id="ARBA00022932"/>
    </source>
</evidence>
<comment type="similarity">
    <text evidence="4">Belongs to the small GTPase superfamily. Arf family.</text>
</comment>
<dbReference type="SUPFAM" id="SSF56300">
    <property type="entry name" value="Metallo-dependent phosphatases"/>
    <property type="match status" value="1"/>
</dbReference>
<keyword evidence="6" id="KW-0813">Transport</keyword>
<dbReference type="InterPro" id="IPR041863">
    <property type="entry name" value="PolD2_C"/>
</dbReference>
<keyword evidence="12" id="KW-0931">ER-Golgi transport</keyword>
<evidence type="ECO:0000256" key="13">
    <source>
        <dbReference type="ARBA" id="ARBA00022927"/>
    </source>
</evidence>
<dbReference type="InterPro" id="IPR029052">
    <property type="entry name" value="Metallo-depent_PP-like"/>
</dbReference>
<dbReference type="SUPFAM" id="SSF52540">
    <property type="entry name" value="P-loop containing nucleoside triphosphate hydrolases"/>
    <property type="match status" value="1"/>
</dbReference>
<dbReference type="EMBL" id="CAMKVN010001952">
    <property type="protein sequence ID" value="CAI2178952.1"/>
    <property type="molecule type" value="Genomic_DNA"/>
</dbReference>
<evidence type="ECO:0000256" key="16">
    <source>
        <dbReference type="ARBA" id="ARBA00023134"/>
    </source>
</evidence>
<dbReference type="InterPro" id="IPR006689">
    <property type="entry name" value="Small_GTPase_ARF/SAR"/>
</dbReference>
<dbReference type="GO" id="GO:0043625">
    <property type="term" value="C:delta DNA polymerase complex"/>
    <property type="evidence" value="ECO:0007669"/>
    <property type="project" value="TreeGrafter"/>
</dbReference>
<dbReference type="GO" id="GO:1902969">
    <property type="term" value="P:mitotic DNA replication"/>
    <property type="evidence" value="ECO:0007669"/>
    <property type="project" value="UniProtKB-ARBA"/>
</dbReference>
<dbReference type="Gene3D" id="2.40.50.430">
    <property type="match status" value="1"/>
</dbReference>
<dbReference type="PANTHER" id="PTHR10416">
    <property type="entry name" value="DNA POLYMERASE DELTA SUBUNIT 2"/>
    <property type="match status" value="1"/>
</dbReference>
<feature type="binding site" evidence="23">
    <location>
        <position position="48"/>
    </location>
    <ligand>
        <name>Mg(2+)</name>
        <dbReference type="ChEBI" id="CHEBI:18420"/>
    </ligand>
</feature>
<dbReference type="GO" id="GO:0003677">
    <property type="term" value="F:DNA binding"/>
    <property type="evidence" value="ECO:0007669"/>
    <property type="project" value="InterPro"/>
</dbReference>
<evidence type="ECO:0000256" key="12">
    <source>
        <dbReference type="ARBA" id="ARBA00022892"/>
    </source>
</evidence>
<dbReference type="Proteomes" id="UP001153678">
    <property type="component" value="Unassembled WGS sequence"/>
</dbReference>
<evidence type="ECO:0000256" key="1">
    <source>
        <dbReference type="ARBA" id="ARBA00004123"/>
    </source>
</evidence>
<dbReference type="PRINTS" id="PR00328">
    <property type="entry name" value="SAR1GTPBP"/>
</dbReference>
<dbReference type="AlphaFoldDB" id="A0A9W4SQF6"/>
<keyword evidence="10" id="KW-0519">Myristate</keyword>
<comment type="similarity">
    <text evidence="3">Belongs to the DNA polymerase delta/II small subunit family.</text>
</comment>
<evidence type="ECO:0000256" key="5">
    <source>
        <dbReference type="ARBA" id="ARBA00012417"/>
    </source>
</evidence>
<keyword evidence="16 22" id="KW-0342">GTP-binding</keyword>
<evidence type="ECO:0000313" key="26">
    <source>
        <dbReference type="EMBL" id="CAI2178952.1"/>
    </source>
</evidence>
<keyword evidence="13" id="KW-0653">Protein transport</keyword>
<feature type="domain" description="DNA polymerase alpha/delta/epsilon subunit B" evidence="24">
    <location>
        <begin position="373"/>
        <end position="588"/>
    </location>
</feature>
<comment type="caution">
    <text evidence="26">The sequence shown here is derived from an EMBL/GenBank/DDBJ whole genome shotgun (WGS) entry which is preliminary data.</text>
</comment>
<keyword evidence="9" id="KW-0235">DNA replication</keyword>
<keyword evidence="11 22" id="KW-0547">Nucleotide-binding</keyword>
<dbReference type="Pfam" id="PF04042">
    <property type="entry name" value="DNA_pol_E_B"/>
    <property type="match status" value="1"/>
</dbReference>
<dbReference type="InterPro" id="IPR007185">
    <property type="entry name" value="DNA_pol_a/d/e_bsu"/>
</dbReference>
<keyword evidence="8" id="KW-0548">Nucleotidyltransferase</keyword>
<evidence type="ECO:0000256" key="2">
    <source>
        <dbReference type="ARBA" id="ARBA00004555"/>
    </source>
</evidence>
<evidence type="ECO:0000256" key="20">
    <source>
        <dbReference type="ARBA" id="ARBA00053326"/>
    </source>
</evidence>
<dbReference type="CDD" id="cd07387">
    <property type="entry name" value="MPP_PolD2_C"/>
    <property type="match status" value="1"/>
</dbReference>
<dbReference type="Gene3D" id="3.60.21.50">
    <property type="match status" value="1"/>
</dbReference>
<reference evidence="26" key="1">
    <citation type="submission" date="2022-08" db="EMBL/GenBank/DDBJ databases">
        <authorList>
            <person name="Kallberg Y."/>
            <person name="Tangrot J."/>
            <person name="Rosling A."/>
        </authorList>
    </citation>
    <scope>NUCLEOTIDE SEQUENCE</scope>
    <source>
        <strain evidence="26">Wild A</strain>
    </source>
</reference>
<dbReference type="NCBIfam" id="TIGR00231">
    <property type="entry name" value="small_GTP"/>
    <property type="match status" value="1"/>
</dbReference>
<dbReference type="GO" id="GO:0006273">
    <property type="term" value="P:lagging strand elongation"/>
    <property type="evidence" value="ECO:0007669"/>
    <property type="project" value="UniProtKB-ARBA"/>
</dbReference>
<keyword evidence="18" id="KW-0449">Lipoprotein</keyword>
<keyword evidence="14" id="KW-0239">DNA-directed DNA polymerase</keyword>
<dbReference type="SMART" id="SM00175">
    <property type="entry name" value="RAB"/>
    <property type="match status" value="1"/>
</dbReference>
<dbReference type="GO" id="GO:0016192">
    <property type="term" value="P:vesicle-mediated transport"/>
    <property type="evidence" value="ECO:0007669"/>
    <property type="project" value="UniProtKB-KW"/>
</dbReference>
<dbReference type="GO" id="GO:0005794">
    <property type="term" value="C:Golgi apparatus"/>
    <property type="evidence" value="ECO:0007669"/>
    <property type="project" value="UniProtKB-SubCell"/>
</dbReference>
<evidence type="ECO:0000313" key="27">
    <source>
        <dbReference type="Proteomes" id="UP001153678"/>
    </source>
</evidence>
<evidence type="ECO:0000256" key="22">
    <source>
        <dbReference type="PIRSR" id="PIRSR606689-1"/>
    </source>
</evidence>
<feature type="binding site" evidence="22">
    <location>
        <position position="70"/>
    </location>
    <ligand>
        <name>GTP</name>
        <dbReference type="ChEBI" id="CHEBI:37565"/>
    </ligand>
</feature>
<dbReference type="InterPro" id="IPR045872">
    <property type="entry name" value="Arf1-5-like"/>
</dbReference>
<comment type="subcellular location">
    <subcellularLocation>
        <location evidence="2">Golgi apparatus</location>
    </subcellularLocation>
    <subcellularLocation>
        <location evidence="1">Nucleus</location>
    </subcellularLocation>
</comment>
<evidence type="ECO:0000256" key="8">
    <source>
        <dbReference type="ARBA" id="ARBA00022695"/>
    </source>
</evidence>
<dbReference type="Gene3D" id="3.40.50.300">
    <property type="entry name" value="P-loop containing nucleotide triphosphate hydrolases"/>
    <property type="match status" value="1"/>
</dbReference>
<feature type="domain" description="DNA polymerase delta subunit OB-fold" evidence="25">
    <location>
        <begin position="220"/>
        <end position="349"/>
    </location>
</feature>
<protein>
    <recommendedName>
        <fullName evidence="21">ADP-ribosylation factor</fullName>
        <ecNumber evidence="5">2.7.7.7</ecNumber>
    </recommendedName>
</protein>
<keyword evidence="7" id="KW-0808">Transferase</keyword>
<dbReference type="Pfam" id="PF00025">
    <property type="entry name" value="Arf"/>
    <property type="match status" value="1"/>
</dbReference>
<dbReference type="FunFam" id="2.40.50.430:FF:000002">
    <property type="entry name" value="DNA polymerase delta subunit"/>
    <property type="match status" value="1"/>
</dbReference>
<keyword evidence="17" id="KW-0539">Nucleus</keyword>
<dbReference type="GO" id="GO:0006281">
    <property type="term" value="P:DNA repair"/>
    <property type="evidence" value="ECO:0007669"/>
    <property type="project" value="UniProtKB-ARBA"/>
</dbReference>
<feature type="binding site" evidence="22">
    <location>
        <begin position="126"/>
        <end position="129"/>
    </location>
    <ligand>
        <name>GTP</name>
        <dbReference type="ChEBI" id="CHEBI:37565"/>
    </ligand>
</feature>
<evidence type="ECO:0000259" key="25">
    <source>
        <dbReference type="Pfam" id="PF18018"/>
    </source>
</evidence>
<evidence type="ECO:0000256" key="9">
    <source>
        <dbReference type="ARBA" id="ARBA00022705"/>
    </source>
</evidence>
<dbReference type="Pfam" id="PF18018">
    <property type="entry name" value="DNA_pol_D_N"/>
    <property type="match status" value="1"/>
</dbReference>
<dbReference type="OrthoDB" id="3763at2759"/>
<dbReference type="PANTHER" id="PTHR10416:SF0">
    <property type="entry name" value="DNA POLYMERASE DELTA SUBUNIT 2"/>
    <property type="match status" value="1"/>
</dbReference>
<dbReference type="InterPro" id="IPR024826">
    <property type="entry name" value="DNA_pol_delta/II_ssu"/>
</dbReference>
<proteinExistence type="inferred from homology"/>
<dbReference type="GO" id="GO:0003924">
    <property type="term" value="F:GTPase activity"/>
    <property type="evidence" value="ECO:0007669"/>
    <property type="project" value="InterPro"/>
</dbReference>